<evidence type="ECO:0000256" key="2">
    <source>
        <dbReference type="ARBA" id="ARBA00022448"/>
    </source>
</evidence>
<gene>
    <name evidence="7" type="ORF">Pen02_80680</name>
</gene>
<name>A0ABQ4EEH6_9ACTN</name>
<keyword evidence="4 7" id="KW-0067">ATP-binding</keyword>
<dbReference type="InterPro" id="IPR003439">
    <property type="entry name" value="ABC_transporter-like_ATP-bd"/>
</dbReference>
<feature type="domain" description="ABC transporter" evidence="6">
    <location>
        <begin position="22"/>
        <end position="253"/>
    </location>
</feature>
<organism evidence="7 8">
    <name type="scientific">Plantactinospora endophytica</name>
    <dbReference type="NCBI Taxonomy" id="673535"/>
    <lineage>
        <taxon>Bacteria</taxon>
        <taxon>Bacillati</taxon>
        <taxon>Actinomycetota</taxon>
        <taxon>Actinomycetes</taxon>
        <taxon>Micromonosporales</taxon>
        <taxon>Micromonosporaceae</taxon>
        <taxon>Plantactinospora</taxon>
    </lineage>
</organism>
<keyword evidence="3" id="KW-0547">Nucleotide-binding</keyword>
<dbReference type="PROSITE" id="PS50893">
    <property type="entry name" value="ABC_TRANSPORTER_2"/>
    <property type="match status" value="1"/>
</dbReference>
<comment type="subcellular location">
    <subcellularLocation>
        <location evidence="1">Cell membrane</location>
        <topology evidence="1">Peripheral membrane protein</topology>
    </subcellularLocation>
</comment>
<dbReference type="InterPro" id="IPR050763">
    <property type="entry name" value="ABC_transporter_ATP-binding"/>
</dbReference>
<sequence>MVDQTFGLQPAVDARSLGRTYVQRRRLLGPPVGEVTALGGVDLRIGEGELHGLLGPNGAGKTTMCKILSTVLTPSSGSIRIFGLDVVRDAKQLRPLIGIVMGGERGLYYKLTAREYLRYWAALYGVDTPTAARRAGELLDRLGLGKRADHRIETYSRGMKQRLHLARGLVTDPRLLLLDEPTSGLDPLGARAFRALIGELRQDRTILLTTHDMVEAEQLCDRVTLIDNGRVIATESPSTLSTRLTRFERVDAQGVDDTLLAKLADVSGVSGAGRRPDGSVRVETAAKDASGQVLRMLLDAGVTRVRTSLPDLEEVYVHLVDGQGAARR</sequence>
<dbReference type="Gene3D" id="3.40.50.300">
    <property type="entry name" value="P-loop containing nucleotide triphosphate hydrolases"/>
    <property type="match status" value="1"/>
</dbReference>
<dbReference type="SMART" id="SM00382">
    <property type="entry name" value="AAA"/>
    <property type="match status" value="1"/>
</dbReference>
<dbReference type="SUPFAM" id="SSF52540">
    <property type="entry name" value="P-loop containing nucleoside triphosphate hydrolases"/>
    <property type="match status" value="1"/>
</dbReference>
<evidence type="ECO:0000259" key="6">
    <source>
        <dbReference type="PROSITE" id="PS50893"/>
    </source>
</evidence>
<evidence type="ECO:0000313" key="7">
    <source>
        <dbReference type="EMBL" id="GIG93132.1"/>
    </source>
</evidence>
<dbReference type="RefSeq" id="WP_203871426.1">
    <property type="nucleotide sequence ID" value="NZ_BONW01000051.1"/>
</dbReference>
<dbReference type="EMBL" id="BONW01000051">
    <property type="protein sequence ID" value="GIG93132.1"/>
    <property type="molecule type" value="Genomic_DNA"/>
</dbReference>
<accession>A0ABQ4EEH6</accession>
<dbReference type="GO" id="GO:0005524">
    <property type="term" value="F:ATP binding"/>
    <property type="evidence" value="ECO:0007669"/>
    <property type="project" value="UniProtKB-KW"/>
</dbReference>
<evidence type="ECO:0000256" key="1">
    <source>
        <dbReference type="ARBA" id="ARBA00004202"/>
    </source>
</evidence>
<dbReference type="Pfam" id="PF00005">
    <property type="entry name" value="ABC_tran"/>
    <property type="match status" value="1"/>
</dbReference>
<keyword evidence="2" id="KW-0813">Transport</keyword>
<keyword evidence="5" id="KW-0046">Antibiotic resistance</keyword>
<evidence type="ECO:0000313" key="8">
    <source>
        <dbReference type="Proteomes" id="UP000646749"/>
    </source>
</evidence>
<evidence type="ECO:0000256" key="4">
    <source>
        <dbReference type="ARBA" id="ARBA00022840"/>
    </source>
</evidence>
<dbReference type="PANTHER" id="PTHR42711">
    <property type="entry name" value="ABC TRANSPORTER ATP-BINDING PROTEIN"/>
    <property type="match status" value="1"/>
</dbReference>
<dbReference type="Proteomes" id="UP000646749">
    <property type="component" value="Unassembled WGS sequence"/>
</dbReference>
<proteinExistence type="predicted"/>
<dbReference type="PANTHER" id="PTHR42711:SF18">
    <property type="entry name" value="ABC TRANSPORTER, ATP-BINDING PROTEIN"/>
    <property type="match status" value="1"/>
</dbReference>
<dbReference type="InterPro" id="IPR003593">
    <property type="entry name" value="AAA+_ATPase"/>
</dbReference>
<comment type="caution">
    <text evidence="7">The sequence shown here is derived from an EMBL/GenBank/DDBJ whole genome shotgun (WGS) entry which is preliminary data.</text>
</comment>
<keyword evidence="8" id="KW-1185">Reference proteome</keyword>
<evidence type="ECO:0000256" key="3">
    <source>
        <dbReference type="ARBA" id="ARBA00022741"/>
    </source>
</evidence>
<reference evidence="7 8" key="1">
    <citation type="submission" date="2021-01" db="EMBL/GenBank/DDBJ databases">
        <title>Whole genome shotgun sequence of Plantactinospora endophytica NBRC 110450.</title>
        <authorList>
            <person name="Komaki H."/>
            <person name="Tamura T."/>
        </authorList>
    </citation>
    <scope>NUCLEOTIDE SEQUENCE [LARGE SCALE GENOMIC DNA]</scope>
    <source>
        <strain evidence="7 8">NBRC 110450</strain>
    </source>
</reference>
<protein>
    <submittedName>
        <fullName evidence="7">Daunorubicin resistance protein DrrA family ABC transporter ATP-binding protein</fullName>
    </submittedName>
</protein>
<evidence type="ECO:0000256" key="5">
    <source>
        <dbReference type="ARBA" id="ARBA00023251"/>
    </source>
</evidence>
<dbReference type="InterPro" id="IPR027417">
    <property type="entry name" value="P-loop_NTPase"/>
</dbReference>